<gene>
    <name evidence="1" type="ORF">Mth01_06330</name>
</gene>
<evidence type="ECO:0000313" key="2">
    <source>
        <dbReference type="Proteomes" id="UP000610966"/>
    </source>
</evidence>
<dbReference type="Proteomes" id="UP000610966">
    <property type="component" value="Unassembled WGS sequence"/>
</dbReference>
<name>A0A8J3R4N8_9ACTN</name>
<evidence type="ECO:0000313" key="1">
    <source>
        <dbReference type="EMBL" id="GIH68380.1"/>
    </source>
</evidence>
<organism evidence="1 2">
    <name type="scientific">Sphaerimonospora thailandensis</name>
    <dbReference type="NCBI Taxonomy" id="795644"/>
    <lineage>
        <taxon>Bacteria</taxon>
        <taxon>Bacillati</taxon>
        <taxon>Actinomycetota</taxon>
        <taxon>Actinomycetes</taxon>
        <taxon>Streptosporangiales</taxon>
        <taxon>Streptosporangiaceae</taxon>
        <taxon>Sphaerimonospora</taxon>
    </lineage>
</organism>
<dbReference type="RefSeq" id="WP_204010779.1">
    <property type="nucleotide sequence ID" value="NZ_BOOG01000007.1"/>
</dbReference>
<sequence>MEGQPIETLSVGVYSGLEAEYQVRSGVVYVRDPEDPERRCTQVSLTRWSRFLISVKAGEFTPQQEGDLITVVIGDQSHAAASPLPSFVMTNRRTWRLFVKGVKRGEFDHLSDQRAEN</sequence>
<protein>
    <recommendedName>
        <fullName evidence="3">DUF397 domain-containing protein</fullName>
    </recommendedName>
</protein>
<reference evidence="1" key="1">
    <citation type="submission" date="2021-01" db="EMBL/GenBank/DDBJ databases">
        <title>Whole genome shotgun sequence of Sphaerimonospora thailandensis NBRC 107569.</title>
        <authorList>
            <person name="Komaki H."/>
            <person name="Tamura T."/>
        </authorList>
    </citation>
    <scope>NUCLEOTIDE SEQUENCE</scope>
    <source>
        <strain evidence="1">NBRC 107569</strain>
    </source>
</reference>
<comment type="caution">
    <text evidence="1">The sequence shown here is derived from an EMBL/GenBank/DDBJ whole genome shotgun (WGS) entry which is preliminary data.</text>
</comment>
<keyword evidence="2" id="KW-1185">Reference proteome</keyword>
<proteinExistence type="predicted"/>
<accession>A0A8J3R4N8</accession>
<evidence type="ECO:0008006" key="3">
    <source>
        <dbReference type="Google" id="ProtNLM"/>
    </source>
</evidence>
<dbReference type="EMBL" id="BOOG01000007">
    <property type="protein sequence ID" value="GIH68380.1"/>
    <property type="molecule type" value="Genomic_DNA"/>
</dbReference>
<dbReference type="AlphaFoldDB" id="A0A8J3R4N8"/>